<organism evidence="1">
    <name type="scientific">marine sediment metagenome</name>
    <dbReference type="NCBI Taxonomy" id="412755"/>
    <lineage>
        <taxon>unclassified sequences</taxon>
        <taxon>metagenomes</taxon>
        <taxon>ecological metagenomes</taxon>
    </lineage>
</organism>
<protein>
    <submittedName>
        <fullName evidence="1">Uncharacterized protein</fullName>
    </submittedName>
</protein>
<evidence type="ECO:0000313" key="1">
    <source>
        <dbReference type="EMBL" id="KKK62007.1"/>
    </source>
</evidence>
<reference evidence="1" key="1">
    <citation type="journal article" date="2015" name="Nature">
        <title>Complex archaea that bridge the gap between prokaryotes and eukaryotes.</title>
        <authorList>
            <person name="Spang A."/>
            <person name="Saw J.H."/>
            <person name="Jorgensen S.L."/>
            <person name="Zaremba-Niedzwiedzka K."/>
            <person name="Martijn J."/>
            <person name="Lind A.E."/>
            <person name="van Eijk R."/>
            <person name="Schleper C."/>
            <person name="Guy L."/>
            <person name="Ettema T.J."/>
        </authorList>
    </citation>
    <scope>NUCLEOTIDE SEQUENCE</scope>
</reference>
<accession>A0A0F8WYS3</accession>
<proteinExistence type="predicted"/>
<sequence length="44" mass="5066">FLALRAATPINKFISKSYILRLQARPWAIRQSVRTLASILRIIV</sequence>
<comment type="caution">
    <text evidence="1">The sequence shown here is derived from an EMBL/GenBank/DDBJ whole genome shotgun (WGS) entry which is preliminary data.</text>
</comment>
<feature type="non-terminal residue" evidence="1">
    <location>
        <position position="1"/>
    </location>
</feature>
<gene>
    <name evidence="1" type="ORF">LCGC14_3008670</name>
</gene>
<name>A0A0F8WYS3_9ZZZZ</name>
<dbReference type="EMBL" id="LAZR01062208">
    <property type="protein sequence ID" value="KKK62007.1"/>
    <property type="molecule type" value="Genomic_DNA"/>
</dbReference>
<dbReference type="AlphaFoldDB" id="A0A0F8WYS3"/>